<gene>
    <name evidence="2 3 4 5 6 7" type="primary">LOC114241315</name>
</gene>
<dbReference type="PANTHER" id="PTHR12498:SF0">
    <property type="entry name" value="PROTEIN N-TERMINAL ASPARAGINE AMIDOHYDROLASE"/>
    <property type="match status" value="1"/>
</dbReference>
<reference evidence="2 3" key="1">
    <citation type="submission" date="2025-04" db="UniProtKB">
        <authorList>
            <consortium name="RefSeq"/>
        </authorList>
    </citation>
    <scope>IDENTIFICATION</scope>
    <source>
        <tissue evidence="2 3">Silk gland</tissue>
    </source>
</reference>
<dbReference type="RefSeq" id="XP_028027916.1">
    <property type="nucleotide sequence ID" value="XM_028172115.1"/>
</dbReference>
<evidence type="ECO:0000313" key="4">
    <source>
        <dbReference type="RefSeq" id="XP_028027912.1"/>
    </source>
</evidence>
<dbReference type="Proteomes" id="UP000504629">
    <property type="component" value="Unplaced"/>
</dbReference>
<dbReference type="RefSeq" id="XP_028027911.1">
    <property type="nucleotide sequence ID" value="XM_028172110.1"/>
</dbReference>
<evidence type="ECO:0000313" key="5">
    <source>
        <dbReference type="RefSeq" id="XP_028027914.1"/>
    </source>
</evidence>
<evidence type="ECO:0000313" key="7">
    <source>
        <dbReference type="RefSeq" id="XP_028027916.1"/>
    </source>
</evidence>
<dbReference type="RefSeq" id="XP_028027910.1">
    <property type="nucleotide sequence ID" value="XM_028172109.1"/>
</dbReference>
<dbReference type="Pfam" id="PF14736">
    <property type="entry name" value="N_Asn_amidohyd"/>
    <property type="match status" value="1"/>
</dbReference>
<evidence type="ECO:0000313" key="2">
    <source>
        <dbReference type="RefSeq" id="XP_028027910.1"/>
    </source>
</evidence>
<protein>
    <submittedName>
        <fullName evidence="2 5">Protein N-terminal asparagine amidohydrolase isoform X1</fullName>
    </submittedName>
    <submittedName>
        <fullName evidence="3">Protein N-terminal asparagine amidohydrolase isoform X2</fullName>
    </submittedName>
    <submittedName>
        <fullName evidence="4">Protein N-terminal asparagine amidohydrolase isoform X3</fullName>
    </submittedName>
</protein>
<dbReference type="GeneID" id="114241315"/>
<dbReference type="PANTHER" id="PTHR12498">
    <property type="entry name" value="N-TERMINAL ASPARAGINE AMIDOHYDROLASE"/>
    <property type="match status" value="1"/>
</dbReference>
<evidence type="ECO:0000313" key="1">
    <source>
        <dbReference type="Proteomes" id="UP000504629"/>
    </source>
</evidence>
<accession>A0A6J2JFT1</accession>
<dbReference type="GO" id="GO:0008418">
    <property type="term" value="F:protein-N-terminal asparagine amidohydrolase activity"/>
    <property type="evidence" value="ECO:0007669"/>
    <property type="project" value="InterPro"/>
</dbReference>
<dbReference type="RefSeq" id="XP_028027914.1">
    <property type="nucleotide sequence ID" value="XM_028172113.1"/>
</dbReference>
<name>A0A6J2JFT1_BOMMA</name>
<organism evidence="1 4">
    <name type="scientific">Bombyx mandarina</name>
    <name type="common">Wild silk moth</name>
    <name type="synonym">Wild silkworm</name>
    <dbReference type="NCBI Taxonomy" id="7092"/>
    <lineage>
        <taxon>Eukaryota</taxon>
        <taxon>Metazoa</taxon>
        <taxon>Ecdysozoa</taxon>
        <taxon>Arthropoda</taxon>
        <taxon>Hexapoda</taxon>
        <taxon>Insecta</taxon>
        <taxon>Pterygota</taxon>
        <taxon>Neoptera</taxon>
        <taxon>Endopterygota</taxon>
        <taxon>Lepidoptera</taxon>
        <taxon>Glossata</taxon>
        <taxon>Ditrysia</taxon>
        <taxon>Bombycoidea</taxon>
        <taxon>Bombycidae</taxon>
        <taxon>Bombycinae</taxon>
        <taxon>Bombyx</taxon>
    </lineage>
</organism>
<dbReference type="CTD" id="123803"/>
<dbReference type="GO" id="GO:0005634">
    <property type="term" value="C:nucleus"/>
    <property type="evidence" value="ECO:0007669"/>
    <property type="project" value="TreeGrafter"/>
</dbReference>
<dbReference type="RefSeq" id="XP_028027915.1">
    <property type="nucleotide sequence ID" value="XM_028172114.1"/>
</dbReference>
<sequence length="311" mass="33688">MVVVLNGVLADDCPTSVRALLEAHPGYREGAAQLLTETARVVGPAGVLYVGQREMAAVVPHDKNVNIIGSDDATSCIIVVVRHSGSGAIALAHLDGSGTAEAAAAMVSRVQQLAVGYPEGRLELQVIGGFTDPHRYSDELFANIMLSFHRLTVEIDLTLACCCELNTLPGGLAPLVTGVGVDIRAGDLFPATFPDKGPELPLRGARTITSGPHSAQVLDIYDNAVGMLRVGPFNYDPLRGVDLWLEQSDEFILQHLSTTPAVEPPHFVHNIRMTLKFIQQHPFPAVTVFPDNRPHFYRRDEHSGCWISVRY</sequence>
<proteinExistence type="predicted"/>
<keyword evidence="1" id="KW-1185">Reference proteome</keyword>
<dbReference type="InterPro" id="IPR026750">
    <property type="entry name" value="NTAN1"/>
</dbReference>
<dbReference type="RefSeq" id="XP_028027912.1">
    <property type="nucleotide sequence ID" value="XM_028172111.1"/>
</dbReference>
<evidence type="ECO:0000313" key="3">
    <source>
        <dbReference type="RefSeq" id="XP_028027911.1"/>
    </source>
</evidence>
<dbReference type="GO" id="GO:0006511">
    <property type="term" value="P:ubiquitin-dependent protein catabolic process"/>
    <property type="evidence" value="ECO:0007669"/>
    <property type="project" value="TreeGrafter"/>
</dbReference>
<evidence type="ECO:0000313" key="6">
    <source>
        <dbReference type="RefSeq" id="XP_028027915.1"/>
    </source>
</evidence>
<dbReference type="OrthoDB" id="539995at2759"/>
<dbReference type="AlphaFoldDB" id="A0A6J2JFT1"/>
<dbReference type="KEGG" id="bman:114241315"/>